<dbReference type="SUPFAM" id="SSF51735">
    <property type="entry name" value="NAD(P)-binding Rossmann-fold domains"/>
    <property type="match status" value="1"/>
</dbReference>
<dbReference type="InterPro" id="IPR013752">
    <property type="entry name" value="KPA_reductase"/>
</dbReference>
<dbReference type="InterPro" id="IPR050838">
    <property type="entry name" value="Ketopantoate_reductase"/>
</dbReference>
<accession>T1DEL9</accession>
<dbReference type="FunFam" id="1.10.1040.10:FF:000017">
    <property type="entry name" value="2-dehydropantoate 2-reductase"/>
    <property type="match status" value="1"/>
</dbReference>
<dbReference type="Pfam" id="PF02558">
    <property type="entry name" value="ApbA"/>
    <property type="match status" value="1"/>
</dbReference>
<proteinExistence type="inferred from homology"/>
<evidence type="ECO:0000259" key="6">
    <source>
        <dbReference type="Pfam" id="PF02558"/>
    </source>
</evidence>
<evidence type="ECO:0000313" key="8">
    <source>
        <dbReference type="EMBL" id="EQD79829.1"/>
    </source>
</evidence>
<dbReference type="GO" id="GO:0005737">
    <property type="term" value="C:cytoplasm"/>
    <property type="evidence" value="ECO:0007669"/>
    <property type="project" value="TreeGrafter"/>
</dbReference>
<keyword evidence="4 8" id="KW-0560">Oxidoreductase</keyword>
<feature type="domain" description="Ketopantoate reductase C-terminal" evidence="7">
    <location>
        <begin position="145"/>
        <end position="263"/>
    </location>
</feature>
<dbReference type="InterPro" id="IPR008927">
    <property type="entry name" value="6-PGluconate_DH-like_C_sf"/>
</dbReference>
<dbReference type="InterPro" id="IPR013328">
    <property type="entry name" value="6PGD_dom2"/>
</dbReference>
<feature type="domain" description="Ketopantoate reductase N-terminal" evidence="6">
    <location>
        <begin position="3"/>
        <end position="115"/>
    </location>
</feature>
<protein>
    <recommendedName>
        <fullName evidence="2">2-dehydropantoate 2-reductase</fullName>
        <ecNumber evidence="2">1.1.1.169</ecNumber>
    </recommendedName>
    <alternativeName>
        <fullName evidence="5">Ketopantoate reductase</fullName>
    </alternativeName>
</protein>
<dbReference type="Gene3D" id="1.10.1040.10">
    <property type="entry name" value="N-(1-d-carboxylethyl)-l-norvaline Dehydrogenase, domain 2"/>
    <property type="match status" value="1"/>
</dbReference>
<dbReference type="InterPro" id="IPR003710">
    <property type="entry name" value="ApbA"/>
</dbReference>
<evidence type="ECO:0000256" key="5">
    <source>
        <dbReference type="ARBA" id="ARBA00032024"/>
    </source>
</evidence>
<dbReference type="Pfam" id="PF08546">
    <property type="entry name" value="ApbA_C"/>
    <property type="match status" value="1"/>
</dbReference>
<dbReference type="PANTHER" id="PTHR43765:SF2">
    <property type="entry name" value="2-DEHYDROPANTOATE 2-REDUCTASE"/>
    <property type="match status" value="1"/>
</dbReference>
<dbReference type="NCBIfam" id="TIGR00745">
    <property type="entry name" value="apbA_panE"/>
    <property type="match status" value="1"/>
</dbReference>
<dbReference type="PANTHER" id="PTHR43765">
    <property type="entry name" value="2-DEHYDROPANTOATE 2-REDUCTASE-RELATED"/>
    <property type="match status" value="1"/>
</dbReference>
<sequence length="277" mass="29108">QGGLRVHGRLEGTFRVAAATSLAAGTPADAVLVTVKTWDLGTAVAQIAAAVPPRTPILLLQNGLRILDGARAALAAAGWSDPDGSLVRGINSVPATAVGPGEVRVPGEGEVVLPAPEGPAAAAIRRFDTLLRGAGLSVRTAVDFPREVWRKVLVNAAINPVTALHDIPNGRLLEEPYRREAVRLLREAAAVARALGVAISAAEAEADLERVVRATADNRSSMLQDIDRHRPTEVDAISGALLRLGRERHLAMPGTEEAVAQLRTRAAEVWSPKPEPS</sequence>
<dbReference type="EMBL" id="AUZY01000005">
    <property type="protein sequence ID" value="EQD79829.1"/>
    <property type="molecule type" value="Genomic_DNA"/>
</dbReference>
<dbReference type="Gene3D" id="3.40.50.720">
    <property type="entry name" value="NAD(P)-binding Rossmann-like Domain"/>
    <property type="match status" value="1"/>
</dbReference>
<evidence type="ECO:0000256" key="4">
    <source>
        <dbReference type="ARBA" id="ARBA00023002"/>
    </source>
</evidence>
<dbReference type="InterPro" id="IPR036291">
    <property type="entry name" value="NAD(P)-bd_dom_sf"/>
</dbReference>
<organism evidence="8">
    <name type="scientific">mine drainage metagenome</name>
    <dbReference type="NCBI Taxonomy" id="410659"/>
    <lineage>
        <taxon>unclassified sequences</taxon>
        <taxon>metagenomes</taxon>
        <taxon>ecological metagenomes</taxon>
    </lineage>
</organism>
<comment type="caution">
    <text evidence="8">The sequence shown here is derived from an EMBL/GenBank/DDBJ whole genome shotgun (WGS) entry which is preliminary data.</text>
</comment>
<keyword evidence="3" id="KW-0521">NADP</keyword>
<comment type="similarity">
    <text evidence="1">Belongs to the ketopantoate reductase family.</text>
</comment>
<dbReference type="GO" id="GO:0015940">
    <property type="term" value="P:pantothenate biosynthetic process"/>
    <property type="evidence" value="ECO:0007669"/>
    <property type="project" value="InterPro"/>
</dbReference>
<evidence type="ECO:0000259" key="7">
    <source>
        <dbReference type="Pfam" id="PF08546"/>
    </source>
</evidence>
<name>T1DEL9_9ZZZZ</name>
<feature type="non-terminal residue" evidence="8">
    <location>
        <position position="1"/>
    </location>
</feature>
<reference evidence="8" key="1">
    <citation type="submission" date="2013-08" db="EMBL/GenBank/DDBJ databases">
        <authorList>
            <person name="Mendez C."/>
            <person name="Richter M."/>
            <person name="Ferrer M."/>
            <person name="Sanchez J."/>
        </authorList>
    </citation>
    <scope>NUCLEOTIDE SEQUENCE</scope>
</reference>
<evidence type="ECO:0000256" key="1">
    <source>
        <dbReference type="ARBA" id="ARBA00007870"/>
    </source>
</evidence>
<dbReference type="SUPFAM" id="SSF48179">
    <property type="entry name" value="6-phosphogluconate dehydrogenase C-terminal domain-like"/>
    <property type="match status" value="1"/>
</dbReference>
<evidence type="ECO:0000256" key="3">
    <source>
        <dbReference type="ARBA" id="ARBA00022857"/>
    </source>
</evidence>
<dbReference type="GO" id="GO:0050661">
    <property type="term" value="F:NADP binding"/>
    <property type="evidence" value="ECO:0007669"/>
    <property type="project" value="TreeGrafter"/>
</dbReference>
<dbReference type="EC" id="1.1.1.169" evidence="2"/>
<evidence type="ECO:0000256" key="2">
    <source>
        <dbReference type="ARBA" id="ARBA00013014"/>
    </source>
</evidence>
<reference evidence="8" key="2">
    <citation type="journal article" date="2014" name="ISME J.">
        <title>Microbial stratification in low pH oxic and suboxic macroscopic growths along an acid mine drainage.</title>
        <authorList>
            <person name="Mendez-Garcia C."/>
            <person name="Mesa V."/>
            <person name="Sprenger R.R."/>
            <person name="Richter M."/>
            <person name="Diez M.S."/>
            <person name="Solano J."/>
            <person name="Bargiela R."/>
            <person name="Golyshina O.V."/>
            <person name="Manteca A."/>
            <person name="Ramos J.L."/>
            <person name="Gallego J.R."/>
            <person name="Llorente I."/>
            <person name="Martins Dos Santos V.A."/>
            <person name="Jensen O.N."/>
            <person name="Pelaez A.I."/>
            <person name="Sanchez J."/>
            <person name="Ferrer M."/>
        </authorList>
    </citation>
    <scope>NUCLEOTIDE SEQUENCE</scope>
</reference>
<dbReference type="AlphaFoldDB" id="T1DEL9"/>
<dbReference type="InterPro" id="IPR013332">
    <property type="entry name" value="KPR_N"/>
</dbReference>
<dbReference type="GO" id="GO:0008677">
    <property type="term" value="F:2-dehydropantoate 2-reductase activity"/>
    <property type="evidence" value="ECO:0007669"/>
    <property type="project" value="UniProtKB-EC"/>
</dbReference>
<gene>
    <name evidence="8" type="ORF">B1B_00007</name>
</gene>